<dbReference type="InterPro" id="IPR011010">
    <property type="entry name" value="DNA_brk_join_enz"/>
</dbReference>
<evidence type="ECO:0000256" key="4">
    <source>
        <dbReference type="SAM" id="MobiDB-lite"/>
    </source>
</evidence>
<sequence>MIAESFRVDPDWGMLVWLTMVSGARRGELCALRWRHVDLERAVVTVRRAIAQDGNDTEEKDTKTHQRRHVTIDPGTVAALTEHRQRWEARAAALVFEMSPDAFVFSNSPDGATSRKPSSVTQRYGRMADRLGIDTHLHNLRHYSATELIAAGVDVRTVAGRLGHGGGGTRDHNVAGVRSVGGRGRPARGAGARRPSSGSPDAGHVERG</sequence>
<dbReference type="CDD" id="cd01189">
    <property type="entry name" value="INT_ICEBs1_C_like"/>
    <property type="match status" value="1"/>
</dbReference>
<gene>
    <name evidence="6" type="ORF">ACFSCY_01305</name>
</gene>
<comment type="similarity">
    <text evidence="1">Belongs to the 'phage' integrase family.</text>
</comment>
<dbReference type="PROSITE" id="PS51898">
    <property type="entry name" value="TYR_RECOMBINASE"/>
    <property type="match status" value="1"/>
</dbReference>
<reference evidence="7" key="1">
    <citation type="journal article" date="2019" name="Int. J. Syst. Evol. Microbiol.">
        <title>The Global Catalogue of Microorganisms (GCM) 10K type strain sequencing project: providing services to taxonomists for standard genome sequencing and annotation.</title>
        <authorList>
            <consortium name="The Broad Institute Genomics Platform"/>
            <consortium name="The Broad Institute Genome Sequencing Center for Infectious Disease"/>
            <person name="Wu L."/>
            <person name="Ma J."/>
        </authorList>
    </citation>
    <scope>NUCLEOTIDE SEQUENCE [LARGE SCALE GENOMIC DNA]</scope>
    <source>
        <strain evidence="7">JCM 12165</strain>
    </source>
</reference>
<dbReference type="InterPro" id="IPR050090">
    <property type="entry name" value="Tyrosine_recombinase_XerCD"/>
</dbReference>
<dbReference type="SUPFAM" id="SSF56349">
    <property type="entry name" value="DNA breaking-rejoining enzymes"/>
    <property type="match status" value="1"/>
</dbReference>
<dbReference type="Gene3D" id="1.10.443.10">
    <property type="entry name" value="Intergrase catalytic core"/>
    <property type="match status" value="1"/>
</dbReference>
<evidence type="ECO:0000313" key="7">
    <source>
        <dbReference type="Proteomes" id="UP001597145"/>
    </source>
</evidence>
<dbReference type="InterPro" id="IPR013762">
    <property type="entry name" value="Integrase-like_cat_sf"/>
</dbReference>
<dbReference type="EMBL" id="JBHUCP010000001">
    <property type="protein sequence ID" value="MFD1528073.1"/>
    <property type="molecule type" value="Genomic_DNA"/>
</dbReference>
<feature type="region of interest" description="Disordered" evidence="4">
    <location>
        <begin position="162"/>
        <end position="208"/>
    </location>
</feature>
<keyword evidence="2" id="KW-0238">DNA-binding</keyword>
<name>A0ABW4FCL6_9PSEU</name>
<keyword evidence="3" id="KW-0233">DNA recombination</keyword>
<evidence type="ECO:0000256" key="2">
    <source>
        <dbReference type="ARBA" id="ARBA00023125"/>
    </source>
</evidence>
<dbReference type="RefSeq" id="WP_343972229.1">
    <property type="nucleotide sequence ID" value="NZ_BAAAJG010000003.1"/>
</dbReference>
<dbReference type="Proteomes" id="UP001597145">
    <property type="component" value="Unassembled WGS sequence"/>
</dbReference>
<dbReference type="PANTHER" id="PTHR30349:SF41">
    <property type="entry name" value="INTEGRASE_RECOMBINASE PROTEIN MJ0367-RELATED"/>
    <property type="match status" value="1"/>
</dbReference>
<evidence type="ECO:0000256" key="1">
    <source>
        <dbReference type="ARBA" id="ARBA00008857"/>
    </source>
</evidence>
<accession>A0ABW4FCL6</accession>
<dbReference type="InterPro" id="IPR002104">
    <property type="entry name" value="Integrase_catalytic"/>
</dbReference>
<dbReference type="Pfam" id="PF00589">
    <property type="entry name" value="Phage_integrase"/>
    <property type="match status" value="1"/>
</dbReference>
<proteinExistence type="inferred from homology"/>
<dbReference type="PANTHER" id="PTHR30349">
    <property type="entry name" value="PHAGE INTEGRASE-RELATED"/>
    <property type="match status" value="1"/>
</dbReference>
<protein>
    <submittedName>
        <fullName evidence="6">Site-specific integrase</fullName>
    </submittedName>
</protein>
<organism evidence="6 7">
    <name type="scientific">Pseudonocardia aurantiaca</name>
    <dbReference type="NCBI Taxonomy" id="75290"/>
    <lineage>
        <taxon>Bacteria</taxon>
        <taxon>Bacillati</taxon>
        <taxon>Actinomycetota</taxon>
        <taxon>Actinomycetes</taxon>
        <taxon>Pseudonocardiales</taxon>
        <taxon>Pseudonocardiaceae</taxon>
        <taxon>Pseudonocardia</taxon>
    </lineage>
</organism>
<evidence type="ECO:0000256" key="3">
    <source>
        <dbReference type="ARBA" id="ARBA00023172"/>
    </source>
</evidence>
<evidence type="ECO:0000313" key="6">
    <source>
        <dbReference type="EMBL" id="MFD1528073.1"/>
    </source>
</evidence>
<evidence type="ECO:0000259" key="5">
    <source>
        <dbReference type="PROSITE" id="PS51898"/>
    </source>
</evidence>
<keyword evidence="7" id="KW-1185">Reference proteome</keyword>
<feature type="domain" description="Tyr recombinase" evidence="5">
    <location>
        <begin position="1"/>
        <end position="194"/>
    </location>
</feature>
<feature type="compositionally biased region" description="Low complexity" evidence="4">
    <location>
        <begin position="187"/>
        <end position="200"/>
    </location>
</feature>
<comment type="caution">
    <text evidence="6">The sequence shown here is derived from an EMBL/GenBank/DDBJ whole genome shotgun (WGS) entry which is preliminary data.</text>
</comment>